<dbReference type="RefSeq" id="WP_181741903.1">
    <property type="nucleotide sequence ID" value="NZ_JACEOL010000053.1"/>
</dbReference>
<proteinExistence type="predicted"/>
<gene>
    <name evidence="2" type="ORF">H2C83_14125</name>
</gene>
<feature type="domain" description="DUF4097" evidence="1">
    <location>
        <begin position="46"/>
        <end position="280"/>
    </location>
</feature>
<dbReference type="PANTHER" id="PTHR34094:SF1">
    <property type="entry name" value="PROTEIN FAM185A"/>
    <property type="match status" value="1"/>
</dbReference>
<evidence type="ECO:0000313" key="2">
    <source>
        <dbReference type="EMBL" id="MBA4603427.1"/>
    </source>
</evidence>
<evidence type="ECO:0000259" key="1">
    <source>
        <dbReference type="Pfam" id="PF13349"/>
    </source>
</evidence>
<protein>
    <submittedName>
        <fullName evidence="2">DUF4097 family beta strand repeat protein</fullName>
    </submittedName>
</protein>
<accession>A0A7W2ASH2</accession>
<dbReference type="Gene3D" id="2.160.20.120">
    <property type="match status" value="1"/>
</dbReference>
<dbReference type="Proteomes" id="UP000538292">
    <property type="component" value="Unassembled WGS sequence"/>
</dbReference>
<reference evidence="2 3" key="1">
    <citation type="submission" date="2020-07" db="EMBL/GenBank/DDBJ databases">
        <title>Thermoactinomyces phylogeny.</title>
        <authorList>
            <person name="Dunlap C."/>
        </authorList>
    </citation>
    <scope>NUCLEOTIDE SEQUENCE [LARGE SCALE GENOMIC DNA]</scope>
    <source>
        <strain evidence="2 3">AMNI-1</strain>
    </source>
</reference>
<dbReference type="Pfam" id="PF13349">
    <property type="entry name" value="DUF4097"/>
    <property type="match status" value="1"/>
</dbReference>
<dbReference type="AlphaFoldDB" id="A0A7W2ASH2"/>
<keyword evidence="3" id="KW-1185">Reference proteome</keyword>
<evidence type="ECO:0000313" key="3">
    <source>
        <dbReference type="Proteomes" id="UP000538292"/>
    </source>
</evidence>
<comment type="caution">
    <text evidence="2">The sequence shown here is derived from an EMBL/GenBank/DDBJ whole genome shotgun (WGS) entry which is preliminary data.</text>
</comment>
<dbReference type="PANTHER" id="PTHR34094">
    <property type="match status" value="1"/>
</dbReference>
<dbReference type="InterPro" id="IPR025164">
    <property type="entry name" value="Toastrack_DUF4097"/>
</dbReference>
<sequence length="281" mass="30568">MINLKKISMFALILIFVGIVGNVITFSSLDKATAVTEEKSFGNNFSAIQVNTKDVGVEVVPTKEKTAKVRLHGHKSNETYNFSADVKGTTLSVEAEKSHHSWINIYPTALRVTIYLPDKQYETMHIDSTNGSIQAENMKVNDIKTKTANGWIMLKSIVATDLDVKTTNGWIKLNSIAATDVNVKTAHGQINLEDVQGKISGESQAGQIILKTESLNRPVEFKTDSGRILVQTEQKPDNVTFDVHTGAGSINILDQYTGSTTIGKGENLIKLSTGAGSITVE</sequence>
<organism evidence="2 3">
    <name type="scientific">Thermoactinomyces mirandus</name>
    <dbReference type="NCBI Taxonomy" id="2756294"/>
    <lineage>
        <taxon>Bacteria</taxon>
        <taxon>Bacillati</taxon>
        <taxon>Bacillota</taxon>
        <taxon>Bacilli</taxon>
        <taxon>Bacillales</taxon>
        <taxon>Thermoactinomycetaceae</taxon>
        <taxon>Thermoactinomyces</taxon>
    </lineage>
</organism>
<name>A0A7W2ASH2_9BACL</name>
<dbReference type="EMBL" id="JACEOL010000053">
    <property type="protein sequence ID" value="MBA4603427.1"/>
    <property type="molecule type" value="Genomic_DNA"/>
</dbReference>